<reference evidence="2" key="1">
    <citation type="journal article" date="2021" name="Proc. Natl. Acad. Sci. U.S.A.">
        <title>A Catalog of Tens of Thousands of Viruses from Human Metagenomes Reveals Hidden Associations with Chronic Diseases.</title>
        <authorList>
            <person name="Tisza M.J."/>
            <person name="Buck C.B."/>
        </authorList>
    </citation>
    <scope>NUCLEOTIDE SEQUENCE</scope>
    <source>
        <strain evidence="2">CtTwu10</strain>
    </source>
</reference>
<organism evidence="2">
    <name type="scientific">Siphoviridae sp. ctTwu10</name>
    <dbReference type="NCBI Taxonomy" id="2825525"/>
    <lineage>
        <taxon>Viruses</taxon>
        <taxon>Duplodnaviria</taxon>
        <taxon>Heunggongvirae</taxon>
        <taxon>Uroviricota</taxon>
        <taxon>Caudoviricetes</taxon>
    </lineage>
</organism>
<name>A0A8S5P899_9CAUD</name>
<sequence>MAYYRICPGCGANLDRGRSMRLRKRTGHNPTRQRAEPNERAGIEDIHETQGGKVK</sequence>
<feature type="compositionally biased region" description="Basic and acidic residues" evidence="1">
    <location>
        <begin position="33"/>
        <end position="55"/>
    </location>
</feature>
<dbReference type="EMBL" id="BK015348">
    <property type="protein sequence ID" value="DAE02641.1"/>
    <property type="molecule type" value="Genomic_DNA"/>
</dbReference>
<evidence type="ECO:0000313" key="2">
    <source>
        <dbReference type="EMBL" id="DAE02641.1"/>
    </source>
</evidence>
<evidence type="ECO:0000256" key="1">
    <source>
        <dbReference type="SAM" id="MobiDB-lite"/>
    </source>
</evidence>
<proteinExistence type="predicted"/>
<feature type="region of interest" description="Disordered" evidence="1">
    <location>
        <begin position="15"/>
        <end position="55"/>
    </location>
</feature>
<protein>
    <submittedName>
        <fullName evidence="2">GTPase family protein-binding protein</fullName>
    </submittedName>
</protein>
<accession>A0A8S5P899</accession>